<sequence>MICFDIDVRACGSPAKLTAIHRGLVVRACGLCCCSLPLASSRTTASHFCHARLISQYIFPYLTASPLCYPHTSAATSHPPRREIANLLMINSIIVFLPTSSEQLAQQHHIDPKENADEGRFVSSMPYQFIFAYLIPVLIGILGANVQGTTEPIFKTHTLNMWSFLVSQAIYCFAFATDIKSLVRQENSTKRSGIIAITSGSLSAISLVSTFLQGSSGHIILYISWPCAVVIVVYHQYGRLFIGASLQLYHDTLKPIFTNIWNWFRASCLQLYHATLKPFSAYLWDWFGASCLQLYHATLKPFSAYLWDWFRASCLQLSAYMWNWFQASCLQLYQDTLKPLSAYIWNWFRASCLQLYHDTLKPLSAYIWNWFRASCLQLYHDTLKPFFTNIWNGFQAKENISSTDQQGPQAEV</sequence>
<keyword evidence="1" id="KW-0472">Membrane</keyword>
<comment type="caution">
    <text evidence="2">The sequence shown here is derived from an EMBL/GenBank/DDBJ whole genome shotgun (WGS) entry which is preliminary data.</text>
</comment>
<feature type="transmembrane region" description="Helical" evidence="1">
    <location>
        <begin position="130"/>
        <end position="149"/>
    </location>
</feature>
<name>A0AAP0QTA4_9ROSI</name>
<accession>A0AAP0QTA4</accession>
<dbReference type="InterPro" id="IPR053258">
    <property type="entry name" value="Ca-permeable_cation_channel"/>
</dbReference>
<feature type="transmembrane region" description="Helical" evidence="1">
    <location>
        <begin position="194"/>
        <end position="213"/>
    </location>
</feature>
<evidence type="ECO:0000256" key="1">
    <source>
        <dbReference type="SAM" id="Phobius"/>
    </source>
</evidence>
<dbReference type="AlphaFoldDB" id="A0AAP0QTA4"/>
<dbReference type="Proteomes" id="UP001428341">
    <property type="component" value="Unassembled WGS sequence"/>
</dbReference>
<dbReference type="PANTHER" id="PTHR34115:SF6">
    <property type="entry name" value="PROTEIN, PUTATIVE-RELATED"/>
    <property type="match status" value="1"/>
</dbReference>
<feature type="transmembrane region" description="Helical" evidence="1">
    <location>
        <begin position="219"/>
        <end position="237"/>
    </location>
</feature>
<dbReference type="PANTHER" id="PTHR34115">
    <property type="entry name" value="PROTEIN, PUTATIVE-RELATED"/>
    <property type="match status" value="1"/>
</dbReference>
<evidence type="ECO:0000313" key="2">
    <source>
        <dbReference type="EMBL" id="KAK9213944.1"/>
    </source>
</evidence>
<reference evidence="2 3" key="1">
    <citation type="submission" date="2024-05" db="EMBL/GenBank/DDBJ databases">
        <title>Haplotype-resolved chromosome-level genome assembly of Huyou (Citrus changshanensis).</title>
        <authorList>
            <person name="Miao C."/>
            <person name="Chen W."/>
            <person name="Wu Y."/>
            <person name="Wang L."/>
            <person name="Zhao S."/>
            <person name="Grierson D."/>
            <person name="Xu C."/>
            <person name="Chen K."/>
        </authorList>
    </citation>
    <scope>NUCLEOTIDE SEQUENCE [LARGE SCALE GENOMIC DNA]</scope>
    <source>
        <strain evidence="2">01-14</strain>
        <tissue evidence="2">Leaf</tissue>
    </source>
</reference>
<keyword evidence="1" id="KW-0812">Transmembrane</keyword>
<organism evidence="2 3">
    <name type="scientific">Citrus x changshan-huyou</name>
    <dbReference type="NCBI Taxonomy" id="2935761"/>
    <lineage>
        <taxon>Eukaryota</taxon>
        <taxon>Viridiplantae</taxon>
        <taxon>Streptophyta</taxon>
        <taxon>Embryophyta</taxon>
        <taxon>Tracheophyta</taxon>
        <taxon>Spermatophyta</taxon>
        <taxon>Magnoliopsida</taxon>
        <taxon>eudicotyledons</taxon>
        <taxon>Gunneridae</taxon>
        <taxon>Pentapetalae</taxon>
        <taxon>rosids</taxon>
        <taxon>malvids</taxon>
        <taxon>Sapindales</taxon>
        <taxon>Rutaceae</taxon>
        <taxon>Aurantioideae</taxon>
        <taxon>Citrus</taxon>
    </lineage>
</organism>
<keyword evidence="1" id="KW-1133">Transmembrane helix</keyword>
<gene>
    <name evidence="2" type="ORF">WN944_005930</name>
</gene>
<dbReference type="EMBL" id="JBCGBO010000003">
    <property type="protein sequence ID" value="KAK9213944.1"/>
    <property type="molecule type" value="Genomic_DNA"/>
</dbReference>
<keyword evidence="3" id="KW-1185">Reference proteome</keyword>
<evidence type="ECO:0000313" key="3">
    <source>
        <dbReference type="Proteomes" id="UP001428341"/>
    </source>
</evidence>
<protein>
    <submittedName>
        <fullName evidence="2">Uncharacterized protein</fullName>
    </submittedName>
</protein>
<proteinExistence type="predicted"/>
<feature type="transmembrane region" description="Helical" evidence="1">
    <location>
        <begin position="161"/>
        <end position="182"/>
    </location>
</feature>